<dbReference type="PANTHER" id="PTHR46342:SF1">
    <property type="entry name" value="ALPHA-CATULIN"/>
    <property type="match status" value="1"/>
</dbReference>
<proteinExistence type="predicted"/>
<sequence>MSGRAIERVCSGTGAAGEGAGLVAAARALLAAVTRVLLLADMVVVRQLLLAKDKGPGGIVKIGTNQERKSGRRRNIGGAGAIARDWFHPEDGRLLLNAEYSIRSLVRRRERARAAGAHQRRSRANGNPKINEKRPQVKHGTRQIASAFKLFHQVARSLDRLESVSNFAEFVRAFTEFGGGMVELARLTAERRADLRDERRRAQVAAARNVLERSTLMLLTSSKARNSSNAK</sequence>
<dbReference type="PANTHER" id="PTHR46342">
    <property type="entry name" value="ALPHA-CATULIN"/>
    <property type="match status" value="1"/>
</dbReference>
<dbReference type="GO" id="GO:0005737">
    <property type="term" value="C:cytoplasm"/>
    <property type="evidence" value="ECO:0007669"/>
    <property type="project" value="UniProtKB-SubCell"/>
</dbReference>
<dbReference type="Gene3D" id="1.10.287.160">
    <property type="entry name" value="HR1 repeat"/>
    <property type="match status" value="1"/>
</dbReference>
<keyword evidence="2" id="KW-0963">Cytoplasm</keyword>
<reference evidence="4 5" key="1">
    <citation type="journal article" date="2019" name="Commun. Biol.">
        <title>The bagworm genome reveals a unique fibroin gene that provides high tensile strength.</title>
        <authorList>
            <person name="Kono N."/>
            <person name="Nakamura H."/>
            <person name="Ohtoshi R."/>
            <person name="Tomita M."/>
            <person name="Numata K."/>
            <person name="Arakawa K."/>
        </authorList>
    </citation>
    <scope>NUCLEOTIDE SEQUENCE [LARGE SCALE GENOMIC DNA]</scope>
</reference>
<dbReference type="Proteomes" id="UP000299102">
    <property type="component" value="Unassembled WGS sequence"/>
</dbReference>
<evidence type="ECO:0000256" key="1">
    <source>
        <dbReference type="ARBA" id="ARBA00004496"/>
    </source>
</evidence>
<protein>
    <submittedName>
        <fullName evidence="4">Alpha-catulin</fullName>
    </submittedName>
</protein>
<evidence type="ECO:0000256" key="3">
    <source>
        <dbReference type="SAM" id="MobiDB-lite"/>
    </source>
</evidence>
<dbReference type="STRING" id="151549.A0A4C1U6L6"/>
<dbReference type="InterPro" id="IPR036723">
    <property type="entry name" value="Alpha-catenin/vinculin-like_sf"/>
</dbReference>
<accession>A0A4C1U6L6</accession>
<dbReference type="InterPro" id="IPR030045">
    <property type="entry name" value="CTNNAL1"/>
</dbReference>
<dbReference type="SUPFAM" id="SSF47220">
    <property type="entry name" value="alpha-catenin/vinculin-like"/>
    <property type="match status" value="2"/>
</dbReference>
<comment type="caution">
    <text evidence="4">The sequence shown here is derived from an EMBL/GenBank/DDBJ whole genome shotgun (WGS) entry which is preliminary data.</text>
</comment>
<feature type="region of interest" description="Disordered" evidence="3">
    <location>
        <begin position="113"/>
        <end position="138"/>
    </location>
</feature>
<dbReference type="GO" id="GO:0051015">
    <property type="term" value="F:actin filament binding"/>
    <property type="evidence" value="ECO:0007669"/>
    <property type="project" value="InterPro"/>
</dbReference>
<evidence type="ECO:0000313" key="5">
    <source>
        <dbReference type="Proteomes" id="UP000299102"/>
    </source>
</evidence>
<dbReference type="EMBL" id="BGZK01000135">
    <property type="protein sequence ID" value="GBP22005.1"/>
    <property type="molecule type" value="Genomic_DNA"/>
</dbReference>
<keyword evidence="5" id="KW-1185">Reference proteome</keyword>
<dbReference type="Gene3D" id="1.20.120.230">
    <property type="entry name" value="Alpha-catenin/vinculin-like"/>
    <property type="match status" value="1"/>
</dbReference>
<name>A0A4C1U6L6_EUMVA</name>
<gene>
    <name evidence="4" type="primary">Ctnnal1</name>
    <name evidence="4" type="ORF">EVAR_18646_1</name>
</gene>
<dbReference type="AlphaFoldDB" id="A0A4C1U6L6"/>
<dbReference type="GO" id="GO:0007266">
    <property type="term" value="P:Rho protein signal transduction"/>
    <property type="evidence" value="ECO:0007669"/>
    <property type="project" value="InterPro"/>
</dbReference>
<evidence type="ECO:0000256" key="2">
    <source>
        <dbReference type="ARBA" id="ARBA00022490"/>
    </source>
</evidence>
<comment type="subcellular location">
    <subcellularLocation>
        <location evidence="1">Cytoplasm</location>
    </subcellularLocation>
</comment>
<evidence type="ECO:0000313" key="4">
    <source>
        <dbReference type="EMBL" id="GBP22005.1"/>
    </source>
</evidence>
<dbReference type="GO" id="GO:0007155">
    <property type="term" value="P:cell adhesion"/>
    <property type="evidence" value="ECO:0007669"/>
    <property type="project" value="InterPro"/>
</dbReference>
<dbReference type="OrthoDB" id="9933814at2759"/>
<organism evidence="4 5">
    <name type="scientific">Eumeta variegata</name>
    <name type="common">Bagworm moth</name>
    <name type="synonym">Eumeta japonica</name>
    <dbReference type="NCBI Taxonomy" id="151549"/>
    <lineage>
        <taxon>Eukaryota</taxon>
        <taxon>Metazoa</taxon>
        <taxon>Ecdysozoa</taxon>
        <taxon>Arthropoda</taxon>
        <taxon>Hexapoda</taxon>
        <taxon>Insecta</taxon>
        <taxon>Pterygota</taxon>
        <taxon>Neoptera</taxon>
        <taxon>Endopterygota</taxon>
        <taxon>Lepidoptera</taxon>
        <taxon>Glossata</taxon>
        <taxon>Ditrysia</taxon>
        <taxon>Tineoidea</taxon>
        <taxon>Psychidae</taxon>
        <taxon>Oiketicinae</taxon>
        <taxon>Eumeta</taxon>
    </lineage>
</organism>